<dbReference type="GO" id="GO:0000027">
    <property type="term" value="P:ribosomal large subunit assembly"/>
    <property type="evidence" value="ECO:0007669"/>
    <property type="project" value="InterPro"/>
</dbReference>
<dbReference type="SUPFAM" id="SSF160369">
    <property type="entry name" value="Ribosomal protein L10-like"/>
    <property type="match status" value="1"/>
</dbReference>
<evidence type="ECO:0000313" key="9">
    <source>
        <dbReference type="EMBL" id="RPB29773.1"/>
    </source>
</evidence>
<dbReference type="GO" id="GO:0005730">
    <property type="term" value="C:nucleolus"/>
    <property type="evidence" value="ECO:0007669"/>
    <property type="project" value="UniProtKB-SubCell"/>
</dbReference>
<dbReference type="Gene3D" id="3.90.105.20">
    <property type="match status" value="1"/>
</dbReference>
<evidence type="ECO:0000256" key="2">
    <source>
        <dbReference type="ARBA" id="ARBA00008889"/>
    </source>
</evidence>
<evidence type="ECO:0000256" key="7">
    <source>
        <dbReference type="SAM" id="MobiDB-lite"/>
    </source>
</evidence>
<dbReference type="Pfam" id="PF00466">
    <property type="entry name" value="Ribosomal_L10"/>
    <property type="match status" value="1"/>
</dbReference>
<evidence type="ECO:0000256" key="4">
    <source>
        <dbReference type="ARBA" id="ARBA00022490"/>
    </source>
</evidence>
<dbReference type="InterPro" id="IPR001790">
    <property type="entry name" value="Ribosomal_uL10"/>
</dbReference>
<dbReference type="GO" id="GO:0000956">
    <property type="term" value="P:nuclear-transcribed mRNA catabolic process"/>
    <property type="evidence" value="ECO:0007669"/>
    <property type="project" value="TreeGrafter"/>
</dbReference>
<dbReference type="InterPro" id="IPR043141">
    <property type="entry name" value="Ribosomal_uL10-like_sf"/>
</dbReference>
<dbReference type="InterPro" id="IPR051742">
    <property type="entry name" value="Ribosome_Assembly_uL10"/>
</dbReference>
<dbReference type="PANTHER" id="PTHR45841:SF1">
    <property type="entry name" value="MRNA TURNOVER PROTEIN 4 HOMOLOG"/>
    <property type="match status" value="1"/>
</dbReference>
<dbReference type="GO" id="GO:0030687">
    <property type="term" value="C:preribosome, large subunit precursor"/>
    <property type="evidence" value="ECO:0007669"/>
    <property type="project" value="TreeGrafter"/>
</dbReference>
<dbReference type="CDD" id="cd05796">
    <property type="entry name" value="Ribosomal_P0_like"/>
    <property type="match status" value="1"/>
</dbReference>
<evidence type="ECO:0000256" key="3">
    <source>
        <dbReference type="ARBA" id="ARBA00011117"/>
    </source>
</evidence>
<dbReference type="GO" id="GO:0005737">
    <property type="term" value="C:cytoplasm"/>
    <property type="evidence" value="ECO:0007669"/>
    <property type="project" value="UniProtKB-SubCell"/>
</dbReference>
<evidence type="ECO:0000256" key="5">
    <source>
        <dbReference type="ARBA" id="ARBA00023242"/>
    </source>
</evidence>
<dbReference type="Pfam" id="PF17777">
    <property type="entry name" value="RL10P_insert"/>
    <property type="match status" value="1"/>
</dbReference>
<feature type="domain" description="Large ribosomal subunit protein uL10-like insertion" evidence="8">
    <location>
        <begin position="127"/>
        <end position="208"/>
    </location>
</feature>
<dbReference type="AlphaFoldDB" id="A0A3N4M3N0"/>
<dbReference type="OrthoDB" id="10262308at2759"/>
<dbReference type="InParanoid" id="A0A3N4M3N0"/>
<proteinExistence type="inferred from homology"/>
<organism evidence="9 10">
    <name type="scientific">Terfezia boudieri ATCC MYA-4762</name>
    <dbReference type="NCBI Taxonomy" id="1051890"/>
    <lineage>
        <taxon>Eukaryota</taxon>
        <taxon>Fungi</taxon>
        <taxon>Dikarya</taxon>
        <taxon>Ascomycota</taxon>
        <taxon>Pezizomycotina</taxon>
        <taxon>Pezizomycetes</taxon>
        <taxon>Pezizales</taxon>
        <taxon>Pezizaceae</taxon>
        <taxon>Terfezia</taxon>
    </lineage>
</organism>
<comment type="function">
    <text evidence="1 6">Component of the ribosome assembly machinery. Nuclear paralog of the ribosomal protein P0, it binds pre-60S subunits at an early stage of assembly in the nucleolus, and is replaced by P0 in cytoplasmic pre-60S subunits and mature 80S ribosomes.</text>
</comment>
<keyword evidence="4 6" id="KW-0963">Cytoplasm</keyword>
<dbReference type="FunFam" id="3.90.105.20:FF:000003">
    <property type="entry name" value="Ribosome assembly factor mrt4"/>
    <property type="match status" value="1"/>
</dbReference>
<dbReference type="Gene3D" id="3.30.70.1730">
    <property type="match status" value="1"/>
</dbReference>
<evidence type="ECO:0000259" key="8">
    <source>
        <dbReference type="Pfam" id="PF17777"/>
    </source>
</evidence>
<protein>
    <recommendedName>
        <fullName evidence="6">Ribosome assembly factor mrt4</fullName>
    </recommendedName>
</protein>
<dbReference type="Proteomes" id="UP000267821">
    <property type="component" value="Unassembled WGS sequence"/>
</dbReference>
<dbReference type="FunFam" id="3.30.70.1730:FF:000005">
    <property type="entry name" value="Ribosome assembly factor mrt4"/>
    <property type="match status" value="1"/>
</dbReference>
<comment type="similarity">
    <text evidence="2 6">Belongs to the universal ribosomal protein uL10 family.</text>
</comment>
<evidence type="ECO:0000256" key="1">
    <source>
        <dbReference type="ARBA" id="ARBA00004046"/>
    </source>
</evidence>
<keyword evidence="10" id="KW-1185">Reference proteome</keyword>
<dbReference type="GO" id="GO:0003723">
    <property type="term" value="F:RNA binding"/>
    <property type="evidence" value="ECO:0007669"/>
    <property type="project" value="TreeGrafter"/>
</dbReference>
<dbReference type="EMBL" id="ML121527">
    <property type="protein sequence ID" value="RPB29773.1"/>
    <property type="molecule type" value="Genomic_DNA"/>
</dbReference>
<comment type="subunit">
    <text evidence="3 6">Associates with the pre-60S ribosomal particle.</text>
</comment>
<accession>A0A3N4M3N0</accession>
<dbReference type="STRING" id="1051890.A0A3N4M3N0"/>
<dbReference type="FunCoup" id="A0A3N4M3N0">
    <property type="interactions" value="1065"/>
</dbReference>
<name>A0A3N4M3N0_9PEZI</name>
<comment type="subcellular location">
    <subcellularLocation>
        <location evidence="6">Cytoplasm</location>
    </subcellularLocation>
    <subcellularLocation>
        <location evidence="6">Nucleus</location>
        <location evidence="6">Nucleolus</location>
    </subcellularLocation>
</comment>
<dbReference type="InterPro" id="IPR043164">
    <property type="entry name" value="Ribosomal_uL10-like_insert_sf"/>
</dbReference>
<dbReference type="GO" id="GO:0006364">
    <property type="term" value="P:rRNA processing"/>
    <property type="evidence" value="ECO:0007669"/>
    <property type="project" value="TreeGrafter"/>
</dbReference>
<gene>
    <name evidence="9" type="ORF">L211DRAFT_832477</name>
</gene>
<reference evidence="9 10" key="1">
    <citation type="journal article" date="2018" name="Nat. Ecol. Evol.">
        <title>Pezizomycetes genomes reveal the molecular basis of ectomycorrhizal truffle lifestyle.</title>
        <authorList>
            <person name="Murat C."/>
            <person name="Payen T."/>
            <person name="Noel B."/>
            <person name="Kuo A."/>
            <person name="Morin E."/>
            <person name="Chen J."/>
            <person name="Kohler A."/>
            <person name="Krizsan K."/>
            <person name="Balestrini R."/>
            <person name="Da Silva C."/>
            <person name="Montanini B."/>
            <person name="Hainaut M."/>
            <person name="Levati E."/>
            <person name="Barry K.W."/>
            <person name="Belfiori B."/>
            <person name="Cichocki N."/>
            <person name="Clum A."/>
            <person name="Dockter R.B."/>
            <person name="Fauchery L."/>
            <person name="Guy J."/>
            <person name="Iotti M."/>
            <person name="Le Tacon F."/>
            <person name="Lindquist E.A."/>
            <person name="Lipzen A."/>
            <person name="Malagnac F."/>
            <person name="Mello A."/>
            <person name="Molinier V."/>
            <person name="Miyauchi S."/>
            <person name="Poulain J."/>
            <person name="Riccioni C."/>
            <person name="Rubini A."/>
            <person name="Sitrit Y."/>
            <person name="Splivallo R."/>
            <person name="Traeger S."/>
            <person name="Wang M."/>
            <person name="Zifcakova L."/>
            <person name="Wipf D."/>
            <person name="Zambonelli A."/>
            <person name="Paolocci F."/>
            <person name="Nowrousian M."/>
            <person name="Ottonello S."/>
            <person name="Baldrian P."/>
            <person name="Spatafora J.W."/>
            <person name="Henrissat B."/>
            <person name="Nagy L.G."/>
            <person name="Aury J.M."/>
            <person name="Wincker P."/>
            <person name="Grigoriev I.V."/>
            <person name="Bonfante P."/>
            <person name="Martin F.M."/>
        </authorList>
    </citation>
    <scope>NUCLEOTIDE SEQUENCE [LARGE SCALE GENOMIC DNA]</scope>
    <source>
        <strain evidence="9 10">ATCC MYA-4762</strain>
    </source>
</reference>
<sequence length="238" mass="27020">MPKSKRSKVITLSKTQKKPGRENNEKLLSQIRDWVDQYQHIFVFSVENMRNTYIKDVRNDLQDCRLFFGKTKVMAKSLGLTPEDSYRDNLNQLSAYLSGNVGLLFTSRPPTEIQSFFSTFVRNDYSRAGSTATYTFTVPRGTVYSRGGEVPVEDDVPLPHSLETTVRGLGMPTRLVHGKITLDQEFTVCKEGDVLNSNQTRLLKLFGVAMAEFSVKLMAYWTSSSGKVTDLNDFKMEE</sequence>
<keyword evidence="5 6" id="KW-0539">Nucleus</keyword>
<evidence type="ECO:0000256" key="6">
    <source>
        <dbReference type="RuleBase" id="RU364039"/>
    </source>
</evidence>
<dbReference type="PANTHER" id="PTHR45841">
    <property type="entry name" value="MRNA TURNOVER PROTEIN 4 MRTO4"/>
    <property type="match status" value="1"/>
</dbReference>
<dbReference type="InterPro" id="IPR033867">
    <property type="entry name" value="Mrt4"/>
</dbReference>
<evidence type="ECO:0000313" key="10">
    <source>
        <dbReference type="Proteomes" id="UP000267821"/>
    </source>
</evidence>
<keyword evidence="6" id="KW-0690">Ribosome biogenesis</keyword>
<feature type="region of interest" description="Disordered" evidence="7">
    <location>
        <begin position="1"/>
        <end position="22"/>
    </location>
</feature>
<dbReference type="InterPro" id="IPR040637">
    <property type="entry name" value="Ribosomal_uL10-like_insert"/>
</dbReference>